<dbReference type="AlphaFoldDB" id="A0AAV4XIC2"/>
<proteinExistence type="predicted"/>
<protein>
    <recommendedName>
        <fullName evidence="4">Secreted protein</fullName>
    </recommendedName>
</protein>
<keyword evidence="3" id="KW-1185">Reference proteome</keyword>
<organism evidence="2 3">
    <name type="scientific">Caerostris extrusa</name>
    <name type="common">Bark spider</name>
    <name type="synonym">Caerostris bankana</name>
    <dbReference type="NCBI Taxonomy" id="172846"/>
    <lineage>
        <taxon>Eukaryota</taxon>
        <taxon>Metazoa</taxon>
        <taxon>Ecdysozoa</taxon>
        <taxon>Arthropoda</taxon>
        <taxon>Chelicerata</taxon>
        <taxon>Arachnida</taxon>
        <taxon>Araneae</taxon>
        <taxon>Araneomorphae</taxon>
        <taxon>Entelegynae</taxon>
        <taxon>Araneoidea</taxon>
        <taxon>Araneidae</taxon>
        <taxon>Caerostris</taxon>
    </lineage>
</organism>
<reference evidence="2 3" key="1">
    <citation type="submission" date="2021-06" db="EMBL/GenBank/DDBJ databases">
        <title>Caerostris extrusa draft genome.</title>
        <authorList>
            <person name="Kono N."/>
            <person name="Arakawa K."/>
        </authorList>
    </citation>
    <scope>NUCLEOTIDE SEQUENCE [LARGE SCALE GENOMIC DNA]</scope>
</reference>
<evidence type="ECO:0000256" key="1">
    <source>
        <dbReference type="SAM" id="SignalP"/>
    </source>
</evidence>
<evidence type="ECO:0008006" key="4">
    <source>
        <dbReference type="Google" id="ProtNLM"/>
    </source>
</evidence>
<sequence>MGFAQYFVLLMMTLPPAAAANQAAVKARKIVLSFASFRYLCSGHFLSVPNKNSIRNKRSYCTDEQRIVDSINFPQSQSSFVHECATHMNLYDAVTFWNPAWQRQNNFPRHRRSLVGSCSRC</sequence>
<evidence type="ECO:0000313" key="2">
    <source>
        <dbReference type="EMBL" id="GIY94397.1"/>
    </source>
</evidence>
<accession>A0AAV4XIC2</accession>
<feature type="chain" id="PRO_5043517608" description="Secreted protein" evidence="1">
    <location>
        <begin position="20"/>
        <end position="121"/>
    </location>
</feature>
<keyword evidence="1" id="KW-0732">Signal</keyword>
<name>A0AAV4XIC2_CAEEX</name>
<dbReference type="EMBL" id="BPLR01000386">
    <property type="protein sequence ID" value="GIY94397.1"/>
    <property type="molecule type" value="Genomic_DNA"/>
</dbReference>
<dbReference type="Proteomes" id="UP001054945">
    <property type="component" value="Unassembled WGS sequence"/>
</dbReference>
<comment type="caution">
    <text evidence="2">The sequence shown here is derived from an EMBL/GenBank/DDBJ whole genome shotgun (WGS) entry which is preliminary data.</text>
</comment>
<gene>
    <name evidence="2" type="ORF">CEXT_369301</name>
</gene>
<evidence type="ECO:0000313" key="3">
    <source>
        <dbReference type="Proteomes" id="UP001054945"/>
    </source>
</evidence>
<feature type="signal peptide" evidence="1">
    <location>
        <begin position="1"/>
        <end position="19"/>
    </location>
</feature>